<evidence type="ECO:0000313" key="4">
    <source>
        <dbReference type="Proteomes" id="UP001303236"/>
    </source>
</evidence>
<dbReference type="Proteomes" id="UP001303236">
    <property type="component" value="Chromosome"/>
</dbReference>
<feature type="transmembrane region" description="Helical" evidence="1">
    <location>
        <begin position="139"/>
        <end position="161"/>
    </location>
</feature>
<evidence type="ECO:0000259" key="2">
    <source>
        <dbReference type="SMART" id="SM00014"/>
    </source>
</evidence>
<keyword evidence="1" id="KW-0472">Membrane</keyword>
<organism evidence="3 4">
    <name type="scientific">Streptomyces durocortorensis</name>
    <dbReference type="NCBI Taxonomy" id="2811104"/>
    <lineage>
        <taxon>Bacteria</taxon>
        <taxon>Bacillati</taxon>
        <taxon>Actinomycetota</taxon>
        <taxon>Actinomycetes</taxon>
        <taxon>Kitasatosporales</taxon>
        <taxon>Streptomycetaceae</taxon>
        <taxon>Streptomyces</taxon>
    </lineage>
</organism>
<dbReference type="CDD" id="cd03392">
    <property type="entry name" value="PAP2_like_2"/>
    <property type="match status" value="1"/>
</dbReference>
<accession>A0ABY9VP02</accession>
<evidence type="ECO:0000256" key="1">
    <source>
        <dbReference type="SAM" id="Phobius"/>
    </source>
</evidence>
<reference evidence="3 4" key="1">
    <citation type="submission" date="2023-09" db="EMBL/GenBank/DDBJ databases">
        <title>Genome completion map analysis of the actinomycetes C11-1.</title>
        <authorList>
            <person name="Qin P."/>
            <person name="Guan P."/>
        </authorList>
    </citation>
    <scope>NUCLEOTIDE SEQUENCE [LARGE SCALE GENOMIC DNA]</scope>
    <source>
        <strain evidence="3 4">C11-1</strain>
    </source>
</reference>
<dbReference type="EMBL" id="CP134500">
    <property type="protein sequence ID" value="WNF25654.1"/>
    <property type="molecule type" value="Genomic_DNA"/>
</dbReference>
<proteinExistence type="predicted"/>
<dbReference type="PANTHER" id="PTHR14969">
    <property type="entry name" value="SPHINGOSINE-1-PHOSPHATE PHOSPHOHYDROLASE"/>
    <property type="match status" value="1"/>
</dbReference>
<keyword evidence="4" id="KW-1185">Reference proteome</keyword>
<name>A0ABY9VP02_9ACTN</name>
<keyword evidence="1" id="KW-0812">Transmembrane</keyword>
<dbReference type="Pfam" id="PF01569">
    <property type="entry name" value="PAP2"/>
    <property type="match status" value="1"/>
</dbReference>
<dbReference type="InterPro" id="IPR000326">
    <property type="entry name" value="PAP2/HPO"/>
</dbReference>
<dbReference type="PANTHER" id="PTHR14969:SF13">
    <property type="entry name" value="AT30094P"/>
    <property type="match status" value="1"/>
</dbReference>
<dbReference type="SUPFAM" id="SSF48317">
    <property type="entry name" value="Acid phosphatase/Vanadium-dependent haloperoxidase"/>
    <property type="match status" value="1"/>
</dbReference>
<gene>
    <name evidence="3" type="ORF">RI138_01875</name>
</gene>
<sequence>MRSLRVSPPQPLPRPRTAALWTASVAAAAALALLALVAARWPPLLSLDRMVAEALHRDAVADPGLVRVSRVLTDWVWDPWTMRLLIAVAVVALWWRGARPLALRVAATSLLASLLQQGLKTVVGRERPQWPDPVDTADYSAFPSGHAMTAAVSCGLLVWLLRLYGTGPGVWGAALAVAVVSAVGVAVTRVYLGVHWLSDVVGGALLGVAAVALCAAGYARVPARRDPAGAARTPRP</sequence>
<dbReference type="SMART" id="SM00014">
    <property type="entry name" value="acidPPc"/>
    <property type="match status" value="1"/>
</dbReference>
<feature type="domain" description="Phosphatidic acid phosphatase type 2/haloperoxidase" evidence="2">
    <location>
        <begin position="101"/>
        <end position="215"/>
    </location>
</feature>
<dbReference type="InterPro" id="IPR036938">
    <property type="entry name" value="PAP2/HPO_sf"/>
</dbReference>
<feature type="transmembrane region" description="Helical" evidence="1">
    <location>
        <begin position="173"/>
        <end position="194"/>
    </location>
</feature>
<dbReference type="Gene3D" id="1.20.144.10">
    <property type="entry name" value="Phosphatidic acid phosphatase type 2/haloperoxidase"/>
    <property type="match status" value="1"/>
</dbReference>
<feature type="transmembrane region" description="Helical" evidence="1">
    <location>
        <begin position="200"/>
        <end position="219"/>
    </location>
</feature>
<keyword evidence="1" id="KW-1133">Transmembrane helix</keyword>
<protein>
    <submittedName>
        <fullName evidence="3">Phosphatase PAP2 family protein</fullName>
    </submittedName>
</protein>
<evidence type="ECO:0000313" key="3">
    <source>
        <dbReference type="EMBL" id="WNF25654.1"/>
    </source>
</evidence>